<dbReference type="SUPFAM" id="SSF54427">
    <property type="entry name" value="NTF2-like"/>
    <property type="match status" value="1"/>
</dbReference>
<proteinExistence type="predicted"/>
<dbReference type="Proteomes" id="UP001172673">
    <property type="component" value="Unassembled WGS sequence"/>
</dbReference>
<evidence type="ECO:0000313" key="2">
    <source>
        <dbReference type="Proteomes" id="UP001172673"/>
    </source>
</evidence>
<organism evidence="1 2">
    <name type="scientific">Cladophialophora chaetospira</name>
    <dbReference type="NCBI Taxonomy" id="386627"/>
    <lineage>
        <taxon>Eukaryota</taxon>
        <taxon>Fungi</taxon>
        <taxon>Dikarya</taxon>
        <taxon>Ascomycota</taxon>
        <taxon>Pezizomycotina</taxon>
        <taxon>Eurotiomycetes</taxon>
        <taxon>Chaetothyriomycetidae</taxon>
        <taxon>Chaetothyriales</taxon>
        <taxon>Herpotrichiellaceae</taxon>
        <taxon>Cladophialophora</taxon>
    </lineage>
</organism>
<accession>A0AA38U9B8</accession>
<name>A0AA38U9B8_9EURO</name>
<evidence type="ECO:0000313" key="1">
    <source>
        <dbReference type="EMBL" id="KAJ9601881.1"/>
    </source>
</evidence>
<dbReference type="Gene3D" id="3.10.450.50">
    <property type="match status" value="1"/>
</dbReference>
<protein>
    <recommendedName>
        <fullName evidence="3">SnoaL-like domain-containing protein</fullName>
    </recommendedName>
</protein>
<gene>
    <name evidence="1" type="ORF">H2200_013630</name>
</gene>
<dbReference type="PANTHER" id="PTHR39598">
    <property type="entry name" value="AUSTINOL SYNTHESIS PROTEIN F-RELATED"/>
    <property type="match status" value="1"/>
</dbReference>
<keyword evidence="2" id="KW-1185">Reference proteome</keyword>
<sequence length="158" mass="17845">MTIFLATNYGMAVTQRQIALALLDTFKDLDYEANIALRTPDCRHSFAPGSLGIKDKNNEQFAAHIKSLQKTIHGIPVTAKQVFEGGNQVTVWATGDTRFREDVMALEPNLDWTYQGEYIFLFTFNEAGDKVQHILEFLDSKKVEEARGLLRFSVDNKG</sequence>
<dbReference type="InterPro" id="IPR050977">
    <property type="entry name" value="Fungal_Meroterpenoid_Isomerase"/>
</dbReference>
<comment type="caution">
    <text evidence="1">The sequence shown here is derived from an EMBL/GenBank/DDBJ whole genome shotgun (WGS) entry which is preliminary data.</text>
</comment>
<dbReference type="PANTHER" id="PTHR39598:SF1">
    <property type="entry name" value="AUSTINOID BIOSYNTHESIS CLUSTERS PROTEIN F-RELATED"/>
    <property type="match status" value="1"/>
</dbReference>
<dbReference type="InterPro" id="IPR032710">
    <property type="entry name" value="NTF2-like_dom_sf"/>
</dbReference>
<dbReference type="EMBL" id="JAPDRK010000033">
    <property type="protein sequence ID" value="KAJ9601881.1"/>
    <property type="molecule type" value="Genomic_DNA"/>
</dbReference>
<evidence type="ECO:0008006" key="3">
    <source>
        <dbReference type="Google" id="ProtNLM"/>
    </source>
</evidence>
<dbReference type="AlphaFoldDB" id="A0AA38U9B8"/>
<reference evidence="1" key="1">
    <citation type="submission" date="2022-10" db="EMBL/GenBank/DDBJ databases">
        <title>Culturing micro-colonial fungi from biological soil crusts in the Mojave desert and describing Neophaeococcomyces mojavensis, and introducing the new genera and species Taxawa tesnikishii.</title>
        <authorList>
            <person name="Kurbessoian T."/>
            <person name="Stajich J.E."/>
        </authorList>
    </citation>
    <scope>NUCLEOTIDE SEQUENCE</scope>
    <source>
        <strain evidence="1">TK_41</strain>
    </source>
</reference>